<accession>A0ABX2QCL2</accession>
<gene>
    <name evidence="1" type="ORF">HV823_02515</name>
</gene>
<proteinExistence type="predicted"/>
<comment type="caution">
    <text evidence="1">The sequence shown here is derived from an EMBL/GenBank/DDBJ whole genome shotgun (WGS) entry which is preliminary data.</text>
</comment>
<name>A0ABX2QCL2_9HYPH</name>
<evidence type="ECO:0000313" key="1">
    <source>
        <dbReference type="EMBL" id="NVP54121.1"/>
    </source>
</evidence>
<protein>
    <submittedName>
        <fullName evidence="1">Uncharacterized protein</fullName>
    </submittedName>
</protein>
<dbReference type="RefSeq" id="WP_176948191.1">
    <property type="nucleotide sequence ID" value="NZ_JABXYK010000002.1"/>
</dbReference>
<dbReference type="Proteomes" id="UP000659172">
    <property type="component" value="Unassembled WGS sequence"/>
</dbReference>
<reference evidence="1 2" key="1">
    <citation type="submission" date="2020-06" db="EMBL/GenBank/DDBJ databases">
        <title>Rhizobium sp.nov. isolated from the tomato plant.</title>
        <authorList>
            <person name="Thin K.K."/>
            <person name="Zhang X."/>
            <person name="He S."/>
        </authorList>
    </citation>
    <scope>NUCLEOTIDE SEQUENCE [LARGE SCALE GENOMIC DNA]</scope>
    <source>
        <strain evidence="1 2">DBTS2</strain>
    </source>
</reference>
<dbReference type="EMBL" id="JABXYK010000002">
    <property type="protein sequence ID" value="NVP54121.1"/>
    <property type="molecule type" value="Genomic_DNA"/>
</dbReference>
<sequence>MERADESQVMSAVFLFPSMRFRIEGIPTFSETRVDFCLFFARKTRPLMVKRPQLAFILDNYQLLGAAFHANVNATAGA</sequence>
<evidence type="ECO:0000313" key="2">
    <source>
        <dbReference type="Proteomes" id="UP000659172"/>
    </source>
</evidence>
<organism evidence="1 2">
    <name type="scientific">Mycoplana rhizolycopersici</name>
    <dbReference type="NCBI Taxonomy" id="2746702"/>
    <lineage>
        <taxon>Bacteria</taxon>
        <taxon>Pseudomonadati</taxon>
        <taxon>Pseudomonadota</taxon>
        <taxon>Alphaproteobacteria</taxon>
        <taxon>Hyphomicrobiales</taxon>
        <taxon>Rhizobiaceae</taxon>
        <taxon>Mycoplana</taxon>
    </lineage>
</organism>
<keyword evidence="2" id="KW-1185">Reference proteome</keyword>